<accession>A0A8H6XQQ6</accession>
<comment type="caution">
    <text evidence="2">The sequence shown here is derived from an EMBL/GenBank/DDBJ whole genome shotgun (WGS) entry which is preliminary data.</text>
</comment>
<evidence type="ECO:0000313" key="2">
    <source>
        <dbReference type="EMBL" id="KAF7344866.1"/>
    </source>
</evidence>
<keyword evidence="3" id="KW-1185">Reference proteome</keyword>
<evidence type="ECO:0000256" key="1">
    <source>
        <dbReference type="SAM" id="SignalP"/>
    </source>
</evidence>
<dbReference type="EMBL" id="JACAZI010000014">
    <property type="protein sequence ID" value="KAF7344866.1"/>
    <property type="molecule type" value="Genomic_DNA"/>
</dbReference>
<reference evidence="2" key="1">
    <citation type="submission" date="2020-05" db="EMBL/GenBank/DDBJ databases">
        <title>Mycena genomes resolve the evolution of fungal bioluminescence.</title>
        <authorList>
            <person name="Tsai I.J."/>
        </authorList>
    </citation>
    <scope>NUCLEOTIDE SEQUENCE</scope>
    <source>
        <strain evidence="2">CCC161011</strain>
    </source>
</reference>
<proteinExistence type="predicted"/>
<organism evidence="2 3">
    <name type="scientific">Mycena venus</name>
    <dbReference type="NCBI Taxonomy" id="2733690"/>
    <lineage>
        <taxon>Eukaryota</taxon>
        <taxon>Fungi</taxon>
        <taxon>Dikarya</taxon>
        <taxon>Basidiomycota</taxon>
        <taxon>Agaricomycotina</taxon>
        <taxon>Agaricomycetes</taxon>
        <taxon>Agaricomycetidae</taxon>
        <taxon>Agaricales</taxon>
        <taxon>Marasmiineae</taxon>
        <taxon>Mycenaceae</taxon>
        <taxon>Mycena</taxon>
    </lineage>
</organism>
<protein>
    <submittedName>
        <fullName evidence="2">Uncharacterized protein</fullName>
    </submittedName>
</protein>
<dbReference type="Proteomes" id="UP000620124">
    <property type="component" value="Unassembled WGS sequence"/>
</dbReference>
<feature type="chain" id="PRO_5034485657" evidence="1">
    <location>
        <begin position="21"/>
        <end position="133"/>
    </location>
</feature>
<sequence>MWPSAYLFAVLATVLAVVSAAPADIGADASENLTLCTNNNFGGVCLAIPITPDGCQSFIGGFTIMNKELSSAVIPDGFICTFFEDFGCLSTGSNGQDEVALQGGSFANFAAIPGVFAAQNFDNDASSYSCSVI</sequence>
<feature type="signal peptide" evidence="1">
    <location>
        <begin position="1"/>
        <end position="20"/>
    </location>
</feature>
<dbReference type="OrthoDB" id="2884912at2759"/>
<gene>
    <name evidence="2" type="ORF">MVEN_01648400</name>
</gene>
<dbReference type="AlphaFoldDB" id="A0A8H6XQQ6"/>
<evidence type="ECO:0000313" key="3">
    <source>
        <dbReference type="Proteomes" id="UP000620124"/>
    </source>
</evidence>
<name>A0A8H6XQQ6_9AGAR</name>
<keyword evidence="1" id="KW-0732">Signal</keyword>